<sequence length="206" mass="23172">MGKIHCTPTTVDVNVKCQRLGFVATGDFNGWVYQPSLPTIDRFQFVACPGVALAKKYGHPPHPTSLDPPQIFHERRCREPRPLPRNQRRSATCTISSNHIRRCRHDTRGCQVHRPGPRSRKTATAAPTEIAQKFNLRARTDVCVYPVSPRFSPFFSSLCRFLRHSDESRYCLFDRLNLKPSLSTTSSSPSKTSMLVARTCGGSSRA</sequence>
<name>A0A433QY18_9FUNG</name>
<evidence type="ECO:0000313" key="2">
    <source>
        <dbReference type="EMBL" id="RUS34625.1"/>
    </source>
</evidence>
<evidence type="ECO:0000256" key="1">
    <source>
        <dbReference type="SAM" id="MobiDB-lite"/>
    </source>
</evidence>
<gene>
    <name evidence="2" type="ORF">BC938DRAFT_479454</name>
</gene>
<organism evidence="2 3">
    <name type="scientific">Jimgerdemannia flammicorona</name>
    <dbReference type="NCBI Taxonomy" id="994334"/>
    <lineage>
        <taxon>Eukaryota</taxon>
        <taxon>Fungi</taxon>
        <taxon>Fungi incertae sedis</taxon>
        <taxon>Mucoromycota</taxon>
        <taxon>Mucoromycotina</taxon>
        <taxon>Endogonomycetes</taxon>
        <taxon>Endogonales</taxon>
        <taxon>Endogonaceae</taxon>
        <taxon>Jimgerdemannia</taxon>
    </lineage>
</organism>
<feature type="region of interest" description="Disordered" evidence="1">
    <location>
        <begin position="182"/>
        <end position="206"/>
    </location>
</feature>
<dbReference type="Proteomes" id="UP000274822">
    <property type="component" value="Unassembled WGS sequence"/>
</dbReference>
<dbReference type="AlphaFoldDB" id="A0A433QY18"/>
<dbReference type="EMBL" id="RBNJ01000393">
    <property type="protein sequence ID" value="RUS34625.1"/>
    <property type="molecule type" value="Genomic_DNA"/>
</dbReference>
<evidence type="ECO:0000313" key="3">
    <source>
        <dbReference type="Proteomes" id="UP000274822"/>
    </source>
</evidence>
<comment type="caution">
    <text evidence="2">The sequence shown here is derived from an EMBL/GenBank/DDBJ whole genome shotgun (WGS) entry which is preliminary data.</text>
</comment>
<proteinExistence type="predicted"/>
<feature type="compositionally biased region" description="Low complexity" evidence="1">
    <location>
        <begin position="182"/>
        <end position="193"/>
    </location>
</feature>
<reference evidence="2 3" key="1">
    <citation type="journal article" date="2018" name="New Phytol.">
        <title>Phylogenomics of Endogonaceae and evolution of mycorrhizas within Mucoromycota.</title>
        <authorList>
            <person name="Chang Y."/>
            <person name="Desiro A."/>
            <person name="Na H."/>
            <person name="Sandor L."/>
            <person name="Lipzen A."/>
            <person name="Clum A."/>
            <person name="Barry K."/>
            <person name="Grigoriev I.V."/>
            <person name="Martin F.M."/>
            <person name="Stajich J.E."/>
            <person name="Smith M.E."/>
            <person name="Bonito G."/>
            <person name="Spatafora J.W."/>
        </authorList>
    </citation>
    <scope>NUCLEOTIDE SEQUENCE [LARGE SCALE GENOMIC DNA]</scope>
    <source>
        <strain evidence="2 3">AD002</strain>
    </source>
</reference>
<keyword evidence="3" id="KW-1185">Reference proteome</keyword>
<accession>A0A433QY18</accession>
<protein>
    <submittedName>
        <fullName evidence="2">Uncharacterized protein</fullName>
    </submittedName>
</protein>